<evidence type="ECO:0000256" key="6">
    <source>
        <dbReference type="ARBA" id="ARBA00023211"/>
    </source>
</evidence>
<dbReference type="SUPFAM" id="SSF55347">
    <property type="entry name" value="Glyceraldehyde-3-phosphate dehydrogenase-like, C-terminal domain"/>
    <property type="match status" value="1"/>
</dbReference>
<feature type="binding site" evidence="9">
    <location>
        <position position="195"/>
    </location>
    <ligand>
        <name>1-deoxy-D-xylulose 5-phosphate</name>
        <dbReference type="ChEBI" id="CHEBI:57792"/>
    </ligand>
</feature>
<feature type="binding site" evidence="9">
    <location>
        <position position="214"/>
    </location>
    <ligand>
        <name>1-deoxy-D-xylulose 5-phosphate</name>
        <dbReference type="ChEBI" id="CHEBI:57792"/>
    </ligand>
</feature>
<evidence type="ECO:0000256" key="8">
    <source>
        <dbReference type="ARBA" id="ARBA00048543"/>
    </source>
</evidence>
<dbReference type="GO" id="GO:0070402">
    <property type="term" value="F:NADPH binding"/>
    <property type="evidence" value="ECO:0007669"/>
    <property type="project" value="InterPro"/>
</dbReference>
<evidence type="ECO:0000256" key="3">
    <source>
        <dbReference type="ARBA" id="ARBA00022723"/>
    </source>
</evidence>
<reference evidence="13" key="1">
    <citation type="submission" date="2020-10" db="EMBL/GenBank/DDBJ databases">
        <authorList>
            <person name="Gilroy R."/>
        </authorList>
    </citation>
    <scope>NUCLEOTIDE SEQUENCE</scope>
    <source>
        <strain evidence="13">CHK157-1446</strain>
    </source>
</reference>
<keyword evidence="7 9" id="KW-0414">Isoprene biosynthesis</keyword>
<organism evidence="13 14">
    <name type="scientific">Candidatus Faeciplasma gallinarum</name>
    <dbReference type="NCBI Taxonomy" id="2840799"/>
    <lineage>
        <taxon>Bacteria</taxon>
        <taxon>Bacillati</taxon>
        <taxon>Bacillota</taxon>
        <taxon>Clostridia</taxon>
        <taxon>Eubacteriales</taxon>
        <taxon>Oscillospiraceae</taxon>
        <taxon>Oscillospiraceae incertae sedis</taxon>
        <taxon>Candidatus Faeciplasma</taxon>
    </lineage>
</organism>
<dbReference type="InterPro" id="IPR026877">
    <property type="entry name" value="DXPR_C"/>
</dbReference>
<feature type="binding site" evidence="9">
    <location>
        <position position="121"/>
    </location>
    <ligand>
        <name>1-deoxy-D-xylulose 5-phosphate</name>
        <dbReference type="ChEBI" id="CHEBI:57792"/>
    </ligand>
</feature>
<dbReference type="InterPro" id="IPR013644">
    <property type="entry name" value="DXP_reductoisomerase_C"/>
</dbReference>
<sequence length="386" mass="41395">MKTVSVLGSTGSIGTQALDVISKLGMGVCALAAKSNAVMLAEQAETFKPSVVCIFDESKEPYLHEKLAPMGIKVLCGMEGLCEAACMDEADVVLNSVVGMVGLEPTLAAISCGKDIALANKETLVTGGKLVTELAREKSVAIYPVDSEHSAIFQSLRCGKKSELSKIILTASGGPFYGRTKAELKDVTLSDALKHPTWSMGAKITIDSATLMNKGLELIEAMWLFDVDADDIEIVVHRESVVHSAVEFVDGSVIAQLGVPDMRLPIQYALTYPNRVRSDVKRLSLTDYGTLSFKKPDYETFDCLRACVKAANERTTTAAAIVNAANEAAVSLFVDGKIGFLDIGKLVLNSLEHVDTKDVNSLEDVLDADFEARRYVDCAVSTKDNG</sequence>
<feature type="domain" description="DXP reductoisomerase C-terminal" evidence="12">
    <location>
        <begin position="257"/>
        <end position="375"/>
    </location>
</feature>
<dbReference type="InterPro" id="IPR003821">
    <property type="entry name" value="DXP_reductoisomerase"/>
</dbReference>
<comment type="cofactor">
    <cofactor evidence="9">
        <name>Mg(2+)</name>
        <dbReference type="ChEBI" id="CHEBI:18420"/>
    </cofactor>
    <cofactor evidence="9">
        <name>Mn(2+)</name>
        <dbReference type="ChEBI" id="CHEBI:29035"/>
    </cofactor>
</comment>
<accession>A0A9D1EPI0</accession>
<evidence type="ECO:0000256" key="5">
    <source>
        <dbReference type="ARBA" id="ARBA00023002"/>
    </source>
</evidence>
<feature type="binding site" evidence="9">
    <location>
        <position position="13"/>
    </location>
    <ligand>
        <name>NADPH</name>
        <dbReference type="ChEBI" id="CHEBI:57783"/>
    </ligand>
</feature>
<evidence type="ECO:0000256" key="2">
    <source>
        <dbReference type="ARBA" id="ARBA00006825"/>
    </source>
</evidence>
<dbReference type="GO" id="GO:0030604">
    <property type="term" value="F:1-deoxy-D-xylulose-5-phosphate reductoisomerase activity"/>
    <property type="evidence" value="ECO:0007669"/>
    <property type="project" value="UniProtKB-UniRule"/>
</dbReference>
<dbReference type="FunFam" id="3.40.50.720:FF:000045">
    <property type="entry name" value="1-deoxy-D-xylulose 5-phosphate reductoisomerase"/>
    <property type="match status" value="1"/>
</dbReference>
<protein>
    <recommendedName>
        <fullName evidence="9">1-deoxy-D-xylulose 5-phosphate reductoisomerase</fullName>
        <shortName evidence="9">DXP reductoisomerase</shortName>
        <ecNumber evidence="9">1.1.1.267</ecNumber>
    </recommendedName>
    <alternativeName>
        <fullName evidence="9">1-deoxyxylulose-5-phosphate reductoisomerase</fullName>
    </alternativeName>
    <alternativeName>
        <fullName evidence="9">2-C-methyl-D-erythritol 4-phosphate synthase</fullName>
    </alternativeName>
</protein>
<dbReference type="PANTHER" id="PTHR30525:SF0">
    <property type="entry name" value="1-DEOXY-D-XYLULOSE 5-PHOSPHATE REDUCTOISOMERASE, CHLOROPLASTIC"/>
    <property type="match status" value="1"/>
</dbReference>
<dbReference type="Gene3D" id="1.10.1740.10">
    <property type="match status" value="1"/>
</dbReference>
<feature type="binding site" evidence="9">
    <location>
        <position position="213"/>
    </location>
    <ligand>
        <name>1-deoxy-D-xylulose 5-phosphate</name>
        <dbReference type="ChEBI" id="CHEBI:57792"/>
    </ligand>
</feature>
<feature type="binding site" evidence="9">
    <location>
        <position position="148"/>
    </location>
    <ligand>
        <name>Mn(2+)</name>
        <dbReference type="ChEBI" id="CHEBI:29035"/>
    </ligand>
</feature>
<evidence type="ECO:0000259" key="10">
    <source>
        <dbReference type="Pfam" id="PF02670"/>
    </source>
</evidence>
<dbReference type="HAMAP" id="MF_00183">
    <property type="entry name" value="DXP_reductoisom"/>
    <property type="match status" value="1"/>
</dbReference>
<dbReference type="Gene3D" id="3.40.50.720">
    <property type="entry name" value="NAD(P)-binding Rossmann-like Domain"/>
    <property type="match status" value="1"/>
</dbReference>
<dbReference type="SUPFAM" id="SSF69055">
    <property type="entry name" value="1-deoxy-D-xylulose-5-phosphate reductoisomerase, C-terminal domain"/>
    <property type="match status" value="1"/>
</dbReference>
<dbReference type="SUPFAM" id="SSF51735">
    <property type="entry name" value="NAD(P)-binding Rossmann-fold domains"/>
    <property type="match status" value="1"/>
</dbReference>
<dbReference type="EC" id="1.1.1.267" evidence="9"/>
<evidence type="ECO:0000256" key="4">
    <source>
        <dbReference type="ARBA" id="ARBA00022857"/>
    </source>
</evidence>
<feature type="binding site" evidence="9">
    <location>
        <position position="120"/>
    </location>
    <ligand>
        <name>NADPH</name>
        <dbReference type="ChEBI" id="CHEBI:57783"/>
    </ligand>
</feature>
<evidence type="ECO:0000256" key="1">
    <source>
        <dbReference type="ARBA" id="ARBA00005094"/>
    </source>
</evidence>
<feature type="binding site" evidence="9">
    <location>
        <position position="217"/>
    </location>
    <ligand>
        <name>1-deoxy-D-xylulose 5-phosphate</name>
        <dbReference type="ChEBI" id="CHEBI:57792"/>
    </ligand>
</feature>
<dbReference type="NCBIfam" id="NF009114">
    <property type="entry name" value="PRK12464.1"/>
    <property type="match status" value="1"/>
</dbReference>
<dbReference type="Pfam" id="PF02670">
    <property type="entry name" value="DXP_reductoisom"/>
    <property type="match status" value="1"/>
</dbReference>
<dbReference type="Proteomes" id="UP000823982">
    <property type="component" value="Unassembled WGS sequence"/>
</dbReference>
<feature type="binding site" evidence="9">
    <location>
        <position position="146"/>
    </location>
    <ligand>
        <name>Mn(2+)</name>
        <dbReference type="ChEBI" id="CHEBI:29035"/>
    </ligand>
</feature>
<dbReference type="InterPro" id="IPR036169">
    <property type="entry name" value="DXPR_C_sf"/>
</dbReference>
<feature type="binding site" evidence="9">
    <location>
        <position position="147"/>
    </location>
    <ligand>
        <name>1-deoxy-D-xylulose 5-phosphate</name>
        <dbReference type="ChEBI" id="CHEBI:57792"/>
    </ligand>
</feature>
<feature type="domain" description="1-deoxy-D-xylulose 5-phosphate reductoisomerase C-terminal" evidence="11">
    <location>
        <begin position="142"/>
        <end position="225"/>
    </location>
</feature>
<feature type="binding site" evidence="9">
    <location>
        <position position="12"/>
    </location>
    <ligand>
        <name>NADPH</name>
        <dbReference type="ChEBI" id="CHEBI:57783"/>
    </ligand>
</feature>
<feature type="binding site" evidence="9">
    <location>
        <position position="201"/>
    </location>
    <ligand>
        <name>NADPH</name>
        <dbReference type="ChEBI" id="CHEBI:57783"/>
    </ligand>
</feature>
<gene>
    <name evidence="9" type="primary">dxr</name>
    <name evidence="13" type="ORF">IAD01_06445</name>
</gene>
<proteinExistence type="inferred from homology"/>
<feature type="binding site" evidence="9">
    <location>
        <position position="10"/>
    </location>
    <ligand>
        <name>NADPH</name>
        <dbReference type="ChEBI" id="CHEBI:57783"/>
    </ligand>
</feature>
<evidence type="ECO:0000259" key="11">
    <source>
        <dbReference type="Pfam" id="PF08436"/>
    </source>
</evidence>
<evidence type="ECO:0000256" key="7">
    <source>
        <dbReference type="ARBA" id="ARBA00023229"/>
    </source>
</evidence>
<feature type="binding site" evidence="9">
    <location>
        <position position="122"/>
    </location>
    <ligand>
        <name>NADPH</name>
        <dbReference type="ChEBI" id="CHEBI:57783"/>
    </ligand>
</feature>
<dbReference type="Pfam" id="PF08436">
    <property type="entry name" value="DXP_redisom_C"/>
    <property type="match status" value="1"/>
</dbReference>
<comment type="pathway">
    <text evidence="1 9">Isoprenoid biosynthesis; isopentenyl diphosphate biosynthesis via DXP pathway; isopentenyl diphosphate from 1-deoxy-D-xylulose 5-phosphate: step 1/6.</text>
</comment>
<comment type="caution">
    <text evidence="13">The sequence shown here is derived from an EMBL/GenBank/DDBJ whole genome shotgun (WGS) entry which is preliminary data.</text>
</comment>
<feature type="binding site" evidence="9">
    <location>
        <position position="172"/>
    </location>
    <ligand>
        <name>1-deoxy-D-xylulose 5-phosphate</name>
        <dbReference type="ChEBI" id="CHEBI:57792"/>
    </ligand>
</feature>
<evidence type="ECO:0000259" key="12">
    <source>
        <dbReference type="Pfam" id="PF13288"/>
    </source>
</evidence>
<comment type="caution">
    <text evidence="9">Lacks conserved residue(s) required for the propagation of feature annotation.</text>
</comment>
<feature type="domain" description="1-deoxy-D-xylulose 5-phosphate reductoisomerase N-terminal" evidence="10">
    <location>
        <begin position="4"/>
        <end position="128"/>
    </location>
</feature>
<keyword evidence="4 9" id="KW-0521">NADP</keyword>
<dbReference type="GO" id="GO:0030145">
    <property type="term" value="F:manganese ion binding"/>
    <property type="evidence" value="ECO:0007669"/>
    <property type="project" value="TreeGrafter"/>
</dbReference>
<keyword evidence="6 9" id="KW-0464">Manganese</keyword>
<feature type="binding site" evidence="9">
    <location>
        <position position="11"/>
    </location>
    <ligand>
        <name>NADPH</name>
        <dbReference type="ChEBI" id="CHEBI:57783"/>
    </ligand>
</feature>
<keyword evidence="9" id="KW-0460">Magnesium</keyword>
<name>A0A9D1EPI0_9FIRM</name>
<feature type="binding site" evidence="9">
    <location>
        <position position="148"/>
    </location>
    <ligand>
        <name>1-deoxy-D-xylulose 5-phosphate</name>
        <dbReference type="ChEBI" id="CHEBI:57792"/>
    </ligand>
</feature>
<dbReference type="Pfam" id="PF13288">
    <property type="entry name" value="DXPR_C"/>
    <property type="match status" value="1"/>
</dbReference>
<dbReference type="PIRSF" id="PIRSF006205">
    <property type="entry name" value="Dxp_reductismrs"/>
    <property type="match status" value="1"/>
</dbReference>
<feature type="binding site" evidence="9">
    <location>
        <position position="208"/>
    </location>
    <ligand>
        <name>1-deoxy-D-xylulose 5-phosphate</name>
        <dbReference type="ChEBI" id="CHEBI:57792"/>
    </ligand>
</feature>
<dbReference type="GO" id="GO:0051484">
    <property type="term" value="P:isopentenyl diphosphate biosynthetic process, methylerythritol 4-phosphate pathway involved in terpenoid biosynthetic process"/>
    <property type="evidence" value="ECO:0007669"/>
    <property type="project" value="TreeGrafter"/>
</dbReference>
<dbReference type="EMBL" id="DVIR01000057">
    <property type="protein sequence ID" value="HIS25023.1"/>
    <property type="molecule type" value="Genomic_DNA"/>
</dbReference>
<feature type="binding site" evidence="9">
    <location>
        <position position="36"/>
    </location>
    <ligand>
        <name>NADPH</name>
        <dbReference type="ChEBI" id="CHEBI:57783"/>
    </ligand>
</feature>
<dbReference type="AlphaFoldDB" id="A0A9D1EPI0"/>
<evidence type="ECO:0000313" key="14">
    <source>
        <dbReference type="Proteomes" id="UP000823982"/>
    </source>
</evidence>
<comment type="similarity">
    <text evidence="2 9">Belongs to the DXR family.</text>
</comment>
<dbReference type="PANTHER" id="PTHR30525">
    <property type="entry name" value="1-DEOXY-D-XYLULOSE 5-PHOSPHATE REDUCTOISOMERASE"/>
    <property type="match status" value="1"/>
</dbReference>
<dbReference type="InterPro" id="IPR036291">
    <property type="entry name" value="NAD(P)-bd_dom_sf"/>
</dbReference>
<dbReference type="NCBIfam" id="TIGR00243">
    <property type="entry name" value="Dxr"/>
    <property type="match status" value="1"/>
</dbReference>
<comment type="catalytic activity">
    <reaction evidence="8">
        <text>2-C-methyl-D-erythritol 4-phosphate + NADP(+) = 1-deoxy-D-xylulose 5-phosphate + NADPH + H(+)</text>
        <dbReference type="Rhea" id="RHEA:13717"/>
        <dbReference type="ChEBI" id="CHEBI:15378"/>
        <dbReference type="ChEBI" id="CHEBI:57783"/>
        <dbReference type="ChEBI" id="CHEBI:57792"/>
        <dbReference type="ChEBI" id="CHEBI:58262"/>
        <dbReference type="ChEBI" id="CHEBI:58349"/>
        <dbReference type="EC" id="1.1.1.267"/>
    </reaction>
    <physiologicalReaction direction="right-to-left" evidence="8">
        <dbReference type="Rhea" id="RHEA:13719"/>
    </physiologicalReaction>
</comment>
<dbReference type="InterPro" id="IPR013512">
    <property type="entry name" value="DXP_reductoisomerase_N"/>
</dbReference>
<comment type="function">
    <text evidence="9">Catalyzes the NADPH-dependent rearrangement and reduction of 1-deoxy-D-xylulose-5-phosphate (DXP) to 2-C-methyl-D-erythritol 4-phosphate (MEP).</text>
</comment>
<reference evidence="13" key="2">
    <citation type="journal article" date="2021" name="PeerJ">
        <title>Extensive microbial diversity within the chicken gut microbiome revealed by metagenomics and culture.</title>
        <authorList>
            <person name="Gilroy R."/>
            <person name="Ravi A."/>
            <person name="Getino M."/>
            <person name="Pursley I."/>
            <person name="Horton D.L."/>
            <person name="Alikhan N.F."/>
            <person name="Baker D."/>
            <person name="Gharbi K."/>
            <person name="Hall N."/>
            <person name="Watson M."/>
            <person name="Adriaenssens E.M."/>
            <person name="Foster-Nyarko E."/>
            <person name="Jarju S."/>
            <person name="Secka A."/>
            <person name="Antonio M."/>
            <person name="Oren A."/>
            <person name="Chaudhuri R.R."/>
            <person name="La Ragione R."/>
            <person name="Hildebrand F."/>
            <person name="Pallen M.J."/>
        </authorList>
    </citation>
    <scope>NUCLEOTIDE SEQUENCE</scope>
    <source>
        <strain evidence="13">CHK157-1446</strain>
    </source>
</reference>
<keyword evidence="5 9" id="KW-0560">Oxidoreductase</keyword>
<keyword evidence="3 9" id="KW-0479">Metal-binding</keyword>
<evidence type="ECO:0000256" key="9">
    <source>
        <dbReference type="HAMAP-Rule" id="MF_00183"/>
    </source>
</evidence>
<evidence type="ECO:0000313" key="13">
    <source>
        <dbReference type="EMBL" id="HIS25023.1"/>
    </source>
</evidence>
<feature type="binding site" evidence="9">
    <location>
        <position position="217"/>
    </location>
    <ligand>
        <name>Mn(2+)</name>
        <dbReference type="ChEBI" id="CHEBI:29035"/>
    </ligand>
</feature>